<dbReference type="Proteomes" id="UP001499947">
    <property type="component" value="Unassembled WGS sequence"/>
</dbReference>
<proteinExistence type="predicted"/>
<reference evidence="2 3" key="1">
    <citation type="journal article" date="2019" name="Int. J. Syst. Evol. Microbiol.">
        <title>The Global Catalogue of Microorganisms (GCM) 10K type strain sequencing project: providing services to taxonomists for standard genome sequencing and annotation.</title>
        <authorList>
            <consortium name="The Broad Institute Genomics Platform"/>
            <consortium name="The Broad Institute Genome Sequencing Center for Infectious Disease"/>
            <person name="Wu L."/>
            <person name="Ma J."/>
        </authorList>
    </citation>
    <scope>NUCLEOTIDE SEQUENCE [LARGE SCALE GENOMIC DNA]</scope>
    <source>
        <strain evidence="2 3">JCM 13244</strain>
    </source>
</reference>
<evidence type="ECO:0000313" key="3">
    <source>
        <dbReference type="Proteomes" id="UP001499947"/>
    </source>
</evidence>
<feature type="compositionally biased region" description="Polar residues" evidence="1">
    <location>
        <begin position="127"/>
        <end position="138"/>
    </location>
</feature>
<feature type="region of interest" description="Disordered" evidence="1">
    <location>
        <begin position="99"/>
        <end position="138"/>
    </location>
</feature>
<evidence type="ECO:0000256" key="1">
    <source>
        <dbReference type="SAM" id="MobiDB-lite"/>
    </source>
</evidence>
<keyword evidence="3" id="KW-1185">Reference proteome</keyword>
<comment type="caution">
    <text evidence="2">The sequence shown here is derived from an EMBL/GenBank/DDBJ whole genome shotgun (WGS) entry which is preliminary data.</text>
</comment>
<organism evidence="2 3">
    <name type="scientific">Streptomyces yatensis</name>
    <dbReference type="NCBI Taxonomy" id="155177"/>
    <lineage>
        <taxon>Bacteria</taxon>
        <taxon>Bacillati</taxon>
        <taxon>Actinomycetota</taxon>
        <taxon>Actinomycetes</taxon>
        <taxon>Kitasatosporales</taxon>
        <taxon>Streptomycetaceae</taxon>
        <taxon>Streptomyces</taxon>
        <taxon>Streptomyces violaceusniger group</taxon>
    </lineage>
</organism>
<evidence type="ECO:0000313" key="2">
    <source>
        <dbReference type="EMBL" id="GAA1733416.1"/>
    </source>
</evidence>
<protein>
    <recommendedName>
        <fullName evidence="4">HTH cro/C1-type domain-containing protein</fullName>
    </recommendedName>
</protein>
<name>A0ABN2JNT8_9ACTN</name>
<dbReference type="EMBL" id="BAAALR010000174">
    <property type="protein sequence ID" value="GAA1733416.1"/>
    <property type="molecule type" value="Genomic_DNA"/>
</dbReference>
<gene>
    <name evidence="2" type="ORF">GCM10009680_87150</name>
</gene>
<accession>A0ABN2JNT8</accession>
<dbReference type="RefSeq" id="WP_211121242.1">
    <property type="nucleotide sequence ID" value="NZ_BAAALR010000174.1"/>
</dbReference>
<sequence>MTERQKDEAEADFRAHLLALGELRRLTKVSWRDLAGQVGVPKSTLESWLRDGKVPDEVDQVKKTARLLLAAARRPTGASTASLMVRLDHVDWSRAHAAVQAARGEGRSRSARAGRAQRVQPHRDAPLQQSAPGRTVSSWTARQLRVHAAVTGERRQSGHGEFVLPAYVPRAHDAQVREWLGRLAQDGGTQLMVLLGGSCTGKTRTAFEAVREVVPDWQLVYPKTARAVVDLLSGPPVPARTVVWLDDLHRLLAEQDGEQAAVLLRELLERPGPVAAVATMWPQNYQTLEATPYGGQNDHHAQARALLACGSMMEVPEAFTGRAWEEFQRRAASDASLLGVAVAAAEDGAVTQILAAGPELMAHWQRAPHVYGKAVITAAIDARRLGVRSPLPESFLREAAAGYLTPRERADADPTSWFTQALEYARRPIKQVTSALLSVAPPAGMGAVPGIVDLADYLEQHAGALRWDQVPPATFFEAAHHLSAGEDLERLALHAFSRSRYRIARDLYLRALGRGNADAVEGLSFHYTETGRILAPHGREELAELARAVNDGGYSLWYLGSTLASIGLDTQDQEICVLAADLLADSVTAGYTDAAYPLADLWRATGMYEAASVLIAHARQAEADASATPAPLPTLAVKIQDVLDQPTGSGRRGIEATPGEIRLLAHRLAKVPTLLPWDWQSRLAELGETDLVEKLLHALIETDSHSALSRLERFLDEQGRGEEAASLLPTAAENGNDHAVVELVSRWYRSQPEQTRSLLERCWRTGRIRVVLSAARLLLKQPWPAGPRLAEELLNRLAQDGSSAAQMILVTWHLEQWQQSKPAAGTPLPPVILTLLEQASAHVTEARRLLGQHALVIGDTAQAEHFFRSAIDGGDYTVLADLARLQHPDSPAEQTQLTRCGLEADGTTSPSW</sequence>
<evidence type="ECO:0008006" key="4">
    <source>
        <dbReference type="Google" id="ProtNLM"/>
    </source>
</evidence>
<dbReference type="Gene3D" id="1.25.40.10">
    <property type="entry name" value="Tetratricopeptide repeat domain"/>
    <property type="match status" value="1"/>
</dbReference>
<dbReference type="InterPro" id="IPR011990">
    <property type="entry name" value="TPR-like_helical_dom_sf"/>
</dbReference>